<gene>
    <name evidence="5" type="ORF">BBIA_0553</name>
</gene>
<name>A0A087A0F5_9BIFI</name>
<dbReference type="PANTHER" id="PTHR33204">
    <property type="entry name" value="TRANSCRIPTIONAL REGULATOR, MARR FAMILY"/>
    <property type="match status" value="1"/>
</dbReference>
<evidence type="ECO:0000313" key="6">
    <source>
        <dbReference type="Proteomes" id="UP000029108"/>
    </source>
</evidence>
<evidence type="ECO:0000256" key="1">
    <source>
        <dbReference type="ARBA" id="ARBA00023015"/>
    </source>
</evidence>
<dbReference type="STRING" id="1437608.GCA_000771645_00567"/>
<protein>
    <submittedName>
        <fullName evidence="5">Putative transcriptional regulator</fullName>
    </submittedName>
</protein>
<dbReference type="eggNOG" id="COG1733">
    <property type="taxonomic scope" value="Bacteria"/>
</dbReference>
<dbReference type="AlphaFoldDB" id="A0A087A0F5"/>
<keyword evidence="2" id="KW-0238">DNA-binding</keyword>
<dbReference type="OrthoDB" id="9792527at2"/>
<dbReference type="PANTHER" id="PTHR33204:SF29">
    <property type="entry name" value="TRANSCRIPTIONAL REGULATOR"/>
    <property type="match status" value="1"/>
</dbReference>
<evidence type="ECO:0000256" key="3">
    <source>
        <dbReference type="ARBA" id="ARBA00023163"/>
    </source>
</evidence>
<dbReference type="Pfam" id="PF01638">
    <property type="entry name" value="HxlR"/>
    <property type="match status" value="1"/>
</dbReference>
<organism evidence="5 6">
    <name type="scientific">Bifidobacterium biavatii DSM 23969</name>
    <dbReference type="NCBI Taxonomy" id="1437608"/>
    <lineage>
        <taxon>Bacteria</taxon>
        <taxon>Bacillati</taxon>
        <taxon>Actinomycetota</taxon>
        <taxon>Actinomycetes</taxon>
        <taxon>Bifidobacteriales</taxon>
        <taxon>Bifidobacteriaceae</taxon>
        <taxon>Bifidobacterium</taxon>
    </lineage>
</organism>
<evidence type="ECO:0000313" key="5">
    <source>
        <dbReference type="EMBL" id="KFI52255.1"/>
    </source>
</evidence>
<keyword evidence="1" id="KW-0805">Transcription regulation</keyword>
<evidence type="ECO:0000259" key="4">
    <source>
        <dbReference type="PROSITE" id="PS51118"/>
    </source>
</evidence>
<keyword evidence="3" id="KW-0804">Transcription</keyword>
<proteinExistence type="predicted"/>
<dbReference type="EMBL" id="JGYN01000006">
    <property type="protein sequence ID" value="KFI52255.1"/>
    <property type="molecule type" value="Genomic_DNA"/>
</dbReference>
<accession>A0A087A0F5</accession>
<dbReference type="Gene3D" id="1.10.10.10">
    <property type="entry name" value="Winged helix-like DNA-binding domain superfamily/Winged helix DNA-binding domain"/>
    <property type="match status" value="1"/>
</dbReference>
<sequence>MSEQVESNATATPRDVNTAADDIACASADEDAGTAAHIQAHPVSAASDTAVSVGGGASLTAPTCAIGYAFKAIEGKWKLPVMYVLSVRGAARYNEIKRELGITNMMLTNTLRDLEEYGLVSRTQYNEVPPRVEYALTANGYAIIPALKEFEKWGQRLLDARDPTGGDSSAE</sequence>
<reference evidence="5 6" key="1">
    <citation type="submission" date="2014-03" db="EMBL/GenBank/DDBJ databases">
        <title>Genomics of Bifidobacteria.</title>
        <authorList>
            <person name="Ventura M."/>
            <person name="Milani C."/>
            <person name="Lugli G.A."/>
        </authorList>
    </citation>
    <scope>NUCLEOTIDE SEQUENCE [LARGE SCALE GENOMIC DNA]</scope>
    <source>
        <strain evidence="5 6">DSM 23969</strain>
    </source>
</reference>
<dbReference type="Proteomes" id="UP000029108">
    <property type="component" value="Unassembled WGS sequence"/>
</dbReference>
<dbReference type="InterPro" id="IPR036390">
    <property type="entry name" value="WH_DNA-bd_sf"/>
</dbReference>
<comment type="caution">
    <text evidence="5">The sequence shown here is derived from an EMBL/GenBank/DDBJ whole genome shotgun (WGS) entry which is preliminary data.</text>
</comment>
<dbReference type="SUPFAM" id="SSF46785">
    <property type="entry name" value="Winged helix' DNA-binding domain"/>
    <property type="match status" value="1"/>
</dbReference>
<dbReference type="InterPro" id="IPR036388">
    <property type="entry name" value="WH-like_DNA-bd_sf"/>
</dbReference>
<keyword evidence="6" id="KW-1185">Reference proteome</keyword>
<dbReference type="InterPro" id="IPR002577">
    <property type="entry name" value="HTH_HxlR"/>
</dbReference>
<dbReference type="GO" id="GO:0003677">
    <property type="term" value="F:DNA binding"/>
    <property type="evidence" value="ECO:0007669"/>
    <property type="project" value="UniProtKB-KW"/>
</dbReference>
<dbReference type="PROSITE" id="PS51118">
    <property type="entry name" value="HTH_HXLR"/>
    <property type="match status" value="1"/>
</dbReference>
<feature type="domain" description="HTH hxlR-type" evidence="4">
    <location>
        <begin position="64"/>
        <end position="162"/>
    </location>
</feature>
<dbReference type="RefSeq" id="WP_081891937.1">
    <property type="nucleotide sequence ID" value="NZ_JDUU01000013.1"/>
</dbReference>
<evidence type="ECO:0000256" key="2">
    <source>
        <dbReference type="ARBA" id="ARBA00023125"/>
    </source>
</evidence>